<evidence type="ECO:0000313" key="6">
    <source>
        <dbReference type="EMBL" id="KAI7838479.1"/>
    </source>
</evidence>
<name>A0AAD5DL81_9CHLO</name>
<organism evidence="6 7">
    <name type="scientific">Chlorella ohadii</name>
    <dbReference type="NCBI Taxonomy" id="2649997"/>
    <lineage>
        <taxon>Eukaryota</taxon>
        <taxon>Viridiplantae</taxon>
        <taxon>Chlorophyta</taxon>
        <taxon>core chlorophytes</taxon>
        <taxon>Trebouxiophyceae</taxon>
        <taxon>Chlorellales</taxon>
        <taxon>Chlorellaceae</taxon>
        <taxon>Chlorella clade</taxon>
        <taxon>Chlorella</taxon>
    </lineage>
</organism>
<dbReference type="PANTHER" id="PTHR31356">
    <property type="entry name" value="THYLAKOID LUMENAL 29 KDA PROTEIN, CHLOROPLASTIC-RELATED"/>
    <property type="match status" value="1"/>
</dbReference>
<sequence length="476" mass="49975">MHARASQLLALGLLALLAAGVSGALPGPFANEGGPSFINGATFLLDEAGGIVAVALVADDGYVAGIQSNGTLLAERGVYTSWECAADMPGYYRSLVQVTVTDPTGAVVDERTVCELGTMTDSENRWAQSETGCPTVTNRINRFFIPPAAIVGTHACPFASMMQGGDLDAPGRKLLQATCNIAALDQANRAAVPAGPSAQTAVDVAVRNIAKQIILFSTNRNAPGVGGPGTPNRAIRHGALLRQAFHDCGTYNKPARTGGCNGSLRTQSEVGAGVNANLVGTVALVQRYRQLINAEINRQIAAGKLPAGTAISYADTFQLTGAAAVVATGGPANLIDRVEMGRVDWATRSDDVSLLPARNQGFGTLACRFLAMGFTLRDLVALSAAHTLGAVNGRAMTPTPQTFDGSDYFQLVSRGTAAFRTDNALTDARTAQLVQRWSSSANRAELFSAFADSYIKMGRMNAFWRSYPQPAQYVRA</sequence>
<comment type="similarity">
    <text evidence="2">Belongs to the peroxidase family. Ascorbate peroxidase subfamily.</text>
</comment>
<dbReference type="PROSITE" id="PS50873">
    <property type="entry name" value="PEROXIDASE_4"/>
    <property type="match status" value="1"/>
</dbReference>
<feature type="chain" id="PRO_5042114918" description="Plant heme peroxidase family profile domain-containing protein" evidence="4">
    <location>
        <begin position="24"/>
        <end position="476"/>
    </location>
</feature>
<gene>
    <name evidence="6" type="ORF">COHA_007742</name>
</gene>
<dbReference type="PRINTS" id="PR00458">
    <property type="entry name" value="PEROXIDASE"/>
</dbReference>
<evidence type="ECO:0000313" key="7">
    <source>
        <dbReference type="Proteomes" id="UP001205105"/>
    </source>
</evidence>
<protein>
    <recommendedName>
        <fullName evidence="5">Plant heme peroxidase family profile domain-containing protein</fullName>
    </recommendedName>
</protein>
<reference evidence="6" key="1">
    <citation type="submission" date="2020-11" db="EMBL/GenBank/DDBJ databases">
        <title>Chlorella ohadii genome sequencing and assembly.</title>
        <authorList>
            <person name="Murik O."/>
            <person name="Treves H."/>
            <person name="Kedem I."/>
            <person name="Shotland Y."/>
            <person name="Kaplan A."/>
        </authorList>
    </citation>
    <scope>NUCLEOTIDE SEQUENCE</scope>
    <source>
        <strain evidence="6">1</strain>
    </source>
</reference>
<dbReference type="PROSITE" id="PS00435">
    <property type="entry name" value="PEROXIDASE_1"/>
    <property type="match status" value="1"/>
</dbReference>
<dbReference type="InterPro" id="IPR010255">
    <property type="entry name" value="Haem_peroxidase_sf"/>
</dbReference>
<dbReference type="GO" id="GO:0004601">
    <property type="term" value="F:peroxidase activity"/>
    <property type="evidence" value="ECO:0007669"/>
    <property type="project" value="InterPro"/>
</dbReference>
<feature type="signal peptide" evidence="4">
    <location>
        <begin position="1"/>
        <end position="23"/>
    </location>
</feature>
<comment type="cofactor">
    <cofactor evidence="1">
        <name>heme b</name>
        <dbReference type="ChEBI" id="CHEBI:60344"/>
    </cofactor>
</comment>
<dbReference type="PANTHER" id="PTHR31356:SF8">
    <property type="entry name" value="L-ASCORBATE PEROXIDASE 6-RELATED"/>
    <property type="match status" value="1"/>
</dbReference>
<keyword evidence="3" id="KW-0560">Oxidoreductase</keyword>
<evidence type="ECO:0000256" key="2">
    <source>
        <dbReference type="ARBA" id="ARBA00006873"/>
    </source>
</evidence>
<dbReference type="SUPFAM" id="SSF48113">
    <property type="entry name" value="Heme-dependent peroxidases"/>
    <property type="match status" value="1"/>
</dbReference>
<feature type="domain" description="Plant heme peroxidase family profile" evidence="5">
    <location>
        <begin position="239"/>
        <end position="476"/>
    </location>
</feature>
<evidence type="ECO:0000256" key="3">
    <source>
        <dbReference type="ARBA" id="ARBA00023002"/>
    </source>
</evidence>
<dbReference type="GO" id="GO:0034599">
    <property type="term" value="P:cellular response to oxidative stress"/>
    <property type="evidence" value="ECO:0007669"/>
    <property type="project" value="InterPro"/>
</dbReference>
<dbReference type="GO" id="GO:0000302">
    <property type="term" value="P:response to reactive oxygen species"/>
    <property type="evidence" value="ECO:0007669"/>
    <property type="project" value="TreeGrafter"/>
</dbReference>
<evidence type="ECO:0000256" key="4">
    <source>
        <dbReference type="SAM" id="SignalP"/>
    </source>
</evidence>
<comment type="caution">
    <text evidence="6">The sequence shown here is derived from an EMBL/GenBank/DDBJ whole genome shotgun (WGS) entry which is preliminary data.</text>
</comment>
<evidence type="ECO:0000256" key="1">
    <source>
        <dbReference type="ARBA" id="ARBA00001970"/>
    </source>
</evidence>
<dbReference type="Gene3D" id="1.10.520.10">
    <property type="match status" value="1"/>
</dbReference>
<dbReference type="InterPro" id="IPR002016">
    <property type="entry name" value="Haem_peroxidase"/>
</dbReference>
<dbReference type="GO" id="GO:0042744">
    <property type="term" value="P:hydrogen peroxide catabolic process"/>
    <property type="evidence" value="ECO:0007669"/>
    <property type="project" value="TreeGrafter"/>
</dbReference>
<keyword evidence="7" id="KW-1185">Reference proteome</keyword>
<dbReference type="EMBL" id="JADXDR010000125">
    <property type="protein sequence ID" value="KAI7838479.1"/>
    <property type="molecule type" value="Genomic_DNA"/>
</dbReference>
<evidence type="ECO:0000259" key="5">
    <source>
        <dbReference type="PROSITE" id="PS50873"/>
    </source>
</evidence>
<accession>A0AAD5DL81</accession>
<keyword evidence="4" id="KW-0732">Signal</keyword>
<dbReference type="AlphaFoldDB" id="A0AAD5DL81"/>
<proteinExistence type="inferred from homology"/>
<dbReference type="GO" id="GO:0020037">
    <property type="term" value="F:heme binding"/>
    <property type="evidence" value="ECO:0007669"/>
    <property type="project" value="InterPro"/>
</dbReference>
<dbReference type="Pfam" id="PF00141">
    <property type="entry name" value="peroxidase"/>
    <property type="match status" value="1"/>
</dbReference>
<dbReference type="InterPro" id="IPR019793">
    <property type="entry name" value="Peroxidases_heam-ligand_BS"/>
</dbReference>
<dbReference type="Proteomes" id="UP001205105">
    <property type="component" value="Unassembled WGS sequence"/>
</dbReference>
<dbReference type="Gene3D" id="1.10.420.10">
    <property type="entry name" value="Peroxidase, domain 2"/>
    <property type="match status" value="1"/>
</dbReference>
<dbReference type="InterPro" id="IPR044831">
    <property type="entry name" value="Ccp1-like"/>
</dbReference>